<reference evidence="6 7" key="1">
    <citation type="submission" date="2021-04" db="EMBL/GenBank/DDBJ databases">
        <authorList>
            <person name="Pira H."/>
            <person name="Risdian C."/>
            <person name="Wink J."/>
        </authorList>
    </citation>
    <scope>NUCLEOTIDE SEQUENCE [LARGE SCALE GENOMIC DNA]</scope>
    <source>
        <strain evidence="6 7">WH53</strain>
    </source>
</reference>
<evidence type="ECO:0000256" key="3">
    <source>
        <dbReference type="ARBA" id="ARBA00022989"/>
    </source>
</evidence>
<dbReference type="Pfam" id="PF09685">
    <property type="entry name" value="MamF_MmsF"/>
    <property type="match status" value="1"/>
</dbReference>
<keyword evidence="4 5" id="KW-0472">Membrane</keyword>
<dbReference type="EMBL" id="JAGSOY010000094">
    <property type="protein sequence ID" value="MBU2713661.1"/>
    <property type="molecule type" value="Genomic_DNA"/>
</dbReference>
<proteinExistence type="predicted"/>
<keyword evidence="3 5" id="KW-1133">Transmembrane helix</keyword>
<keyword evidence="7" id="KW-1185">Reference proteome</keyword>
<dbReference type="InterPro" id="IPR019109">
    <property type="entry name" value="MamF_MmsF"/>
</dbReference>
<keyword evidence="2 5" id="KW-0812">Transmembrane</keyword>
<evidence type="ECO:0000256" key="4">
    <source>
        <dbReference type="ARBA" id="ARBA00023136"/>
    </source>
</evidence>
<evidence type="ECO:0000256" key="2">
    <source>
        <dbReference type="ARBA" id="ARBA00022692"/>
    </source>
</evidence>
<evidence type="ECO:0000313" key="7">
    <source>
        <dbReference type="Proteomes" id="UP000690515"/>
    </source>
</evidence>
<organism evidence="6 7">
    <name type="scientific">Zooshikella harenae</name>
    <dbReference type="NCBI Taxonomy" id="2827238"/>
    <lineage>
        <taxon>Bacteria</taxon>
        <taxon>Pseudomonadati</taxon>
        <taxon>Pseudomonadota</taxon>
        <taxon>Gammaproteobacteria</taxon>
        <taxon>Oceanospirillales</taxon>
        <taxon>Zooshikellaceae</taxon>
        <taxon>Zooshikella</taxon>
    </lineage>
</organism>
<evidence type="ECO:0000256" key="1">
    <source>
        <dbReference type="ARBA" id="ARBA00004141"/>
    </source>
</evidence>
<evidence type="ECO:0000313" key="6">
    <source>
        <dbReference type="EMBL" id="MBU2713661.1"/>
    </source>
</evidence>
<evidence type="ECO:0000256" key="5">
    <source>
        <dbReference type="SAM" id="Phobius"/>
    </source>
</evidence>
<feature type="transmembrane region" description="Helical" evidence="5">
    <location>
        <begin position="6"/>
        <end position="37"/>
    </location>
</feature>
<comment type="caution">
    <text evidence="6">The sequence shown here is derived from an EMBL/GenBank/DDBJ whole genome shotgun (WGS) entry which is preliminary data.</text>
</comment>
<gene>
    <name evidence="6" type="ORF">KCG35_21610</name>
</gene>
<sequence length="55" mass="6377">MLFAFIISIVLCFSFIRFLLLPILSIFGLIVIIIAIVKSSKGEAYRYLYCIRFVK</sequence>
<protein>
    <submittedName>
        <fullName evidence="6">DUF4870 domain-containing protein</fullName>
    </submittedName>
</protein>
<accession>A0ABS5ZHX1</accession>
<name>A0ABS5ZHX1_9GAMM</name>
<dbReference type="Proteomes" id="UP000690515">
    <property type="component" value="Unassembled WGS sequence"/>
</dbReference>
<comment type="subcellular location">
    <subcellularLocation>
        <location evidence="1">Membrane</location>
        <topology evidence="1">Multi-pass membrane protein</topology>
    </subcellularLocation>
</comment>